<gene>
    <name evidence="5 7" type="primary">rplD</name>
    <name evidence="7" type="ORF">OF365_00530</name>
</gene>
<dbReference type="Pfam" id="PF00573">
    <property type="entry name" value="Ribosomal_L4"/>
    <property type="match status" value="1"/>
</dbReference>
<dbReference type="PANTHER" id="PTHR10746">
    <property type="entry name" value="50S RIBOSOMAL PROTEIN L4"/>
    <property type="match status" value="1"/>
</dbReference>
<name>A0ABT3BNR0_9BACT</name>
<dbReference type="HAMAP" id="MF_01328_B">
    <property type="entry name" value="Ribosomal_uL4_B"/>
    <property type="match status" value="1"/>
</dbReference>
<evidence type="ECO:0000256" key="4">
    <source>
        <dbReference type="ARBA" id="ARBA00035244"/>
    </source>
</evidence>
<evidence type="ECO:0000313" key="8">
    <source>
        <dbReference type="Proteomes" id="UP001207252"/>
    </source>
</evidence>
<evidence type="ECO:0000256" key="2">
    <source>
        <dbReference type="ARBA" id="ARBA00022980"/>
    </source>
</evidence>
<organism evidence="7 8">
    <name type="scientific">Ureaplasma zalophigenitalium</name>
    <dbReference type="NCBI Taxonomy" id="907723"/>
    <lineage>
        <taxon>Bacteria</taxon>
        <taxon>Bacillati</taxon>
        <taxon>Mycoplasmatota</taxon>
        <taxon>Mycoplasmoidales</taxon>
        <taxon>Mycoplasmoidaceae</taxon>
        <taxon>Ureaplasma</taxon>
    </lineage>
</organism>
<dbReference type="Gene3D" id="3.40.1370.10">
    <property type="match status" value="1"/>
</dbReference>
<dbReference type="RefSeq" id="WP_263817678.1">
    <property type="nucleotide sequence ID" value="NZ_JAOXHJ010000001.1"/>
</dbReference>
<dbReference type="Proteomes" id="UP001207252">
    <property type="component" value="Unassembled WGS sequence"/>
</dbReference>
<dbReference type="InterPro" id="IPR023574">
    <property type="entry name" value="Ribosomal_uL4_dom_sf"/>
</dbReference>
<dbReference type="GO" id="GO:0005840">
    <property type="term" value="C:ribosome"/>
    <property type="evidence" value="ECO:0007669"/>
    <property type="project" value="UniProtKB-KW"/>
</dbReference>
<comment type="function">
    <text evidence="5">One of the primary rRNA binding proteins, this protein initially binds near the 5'-end of the 23S rRNA. It is important during the early stages of 50S assembly. It makes multiple contacts with different domains of the 23S rRNA in the assembled 50S subunit and ribosome.</text>
</comment>
<keyword evidence="2 5" id="KW-0689">Ribosomal protein</keyword>
<comment type="similarity">
    <text evidence="1 5">Belongs to the universal ribosomal protein uL4 family.</text>
</comment>
<comment type="subunit">
    <text evidence="5">Part of the 50S ribosomal subunit.</text>
</comment>
<dbReference type="NCBIfam" id="TIGR03953">
    <property type="entry name" value="rplD_bact"/>
    <property type="match status" value="1"/>
</dbReference>
<evidence type="ECO:0000256" key="5">
    <source>
        <dbReference type="HAMAP-Rule" id="MF_01328"/>
    </source>
</evidence>
<sequence>MNKIKLLSVDGSLLDANFEVTADLFVEEVHKQAMFDVVLSENAAERQGTHSTLTKGEVRGGGKKPWRQKHTGKARTGSTRNPHWTGGGVVFGPKPNRNYAKKVNQKVRLLAFKSALTIKLNNQALYALDANAALEVPSTKKMVEFINTANFQNQKVLIALNDKNENIAKSSANLQKVIAKKWNQVSVRDVMHANVVVVAQDMLAKK</sequence>
<accession>A0ABT3BNR0</accession>
<keyword evidence="8" id="KW-1185">Reference proteome</keyword>
<keyword evidence="5" id="KW-0699">rRNA-binding</keyword>
<comment type="caution">
    <text evidence="7">The sequence shown here is derived from an EMBL/GenBank/DDBJ whole genome shotgun (WGS) entry which is preliminary data.</text>
</comment>
<dbReference type="InterPro" id="IPR013005">
    <property type="entry name" value="Ribosomal_uL4-like"/>
</dbReference>
<keyword evidence="5" id="KW-0694">RNA-binding</keyword>
<evidence type="ECO:0000256" key="3">
    <source>
        <dbReference type="ARBA" id="ARBA00023274"/>
    </source>
</evidence>
<feature type="compositionally biased region" description="Basic residues" evidence="6">
    <location>
        <begin position="61"/>
        <end position="73"/>
    </location>
</feature>
<reference evidence="7 8" key="1">
    <citation type="journal article" date="2020" name="Int. J. Syst. Evol. Microbiol.">
        <title>Ureaplasma miroungigenitalium sp. nov. isolated from northern elephant seals (Mirounga angustirostris) and Ureaplasma zalophigenitalium sp. nov. isolated from California sea lions (Zalophus californianus).</title>
        <authorList>
            <person name="Volokhov D.V."/>
            <person name="Gulland F.M."/>
            <person name="Gao Y."/>
            <person name="Chizhikov V.E."/>
        </authorList>
    </citation>
    <scope>NUCLEOTIDE SEQUENCE [LARGE SCALE GENOMIC DNA]</scope>
    <source>
        <strain evidence="7 8">CSL7644-GEN</strain>
    </source>
</reference>
<keyword evidence="3 5" id="KW-0687">Ribonucleoprotein</keyword>
<dbReference type="InterPro" id="IPR002136">
    <property type="entry name" value="Ribosomal_uL4"/>
</dbReference>
<evidence type="ECO:0000313" key="7">
    <source>
        <dbReference type="EMBL" id="MCV3753876.1"/>
    </source>
</evidence>
<dbReference type="EMBL" id="JAOXHJ010000001">
    <property type="protein sequence ID" value="MCV3753876.1"/>
    <property type="molecule type" value="Genomic_DNA"/>
</dbReference>
<proteinExistence type="inferred from homology"/>
<comment type="function">
    <text evidence="5">Forms part of the polypeptide exit tunnel.</text>
</comment>
<feature type="region of interest" description="Disordered" evidence="6">
    <location>
        <begin position="46"/>
        <end position="91"/>
    </location>
</feature>
<evidence type="ECO:0000256" key="6">
    <source>
        <dbReference type="SAM" id="MobiDB-lite"/>
    </source>
</evidence>
<protein>
    <recommendedName>
        <fullName evidence="4 5">Large ribosomal subunit protein uL4</fullName>
    </recommendedName>
</protein>
<dbReference type="SUPFAM" id="SSF52166">
    <property type="entry name" value="Ribosomal protein L4"/>
    <property type="match status" value="1"/>
</dbReference>
<dbReference type="PANTHER" id="PTHR10746:SF6">
    <property type="entry name" value="LARGE RIBOSOMAL SUBUNIT PROTEIN UL4M"/>
    <property type="match status" value="1"/>
</dbReference>
<evidence type="ECO:0000256" key="1">
    <source>
        <dbReference type="ARBA" id="ARBA00010528"/>
    </source>
</evidence>